<evidence type="ECO:0000256" key="1">
    <source>
        <dbReference type="SAM" id="Phobius"/>
    </source>
</evidence>
<dbReference type="EMBL" id="CP059833">
    <property type="protein sequence ID" value="QMV85477.1"/>
    <property type="molecule type" value="Genomic_DNA"/>
</dbReference>
<reference evidence="2 3" key="1">
    <citation type="submission" date="2020-07" db="EMBL/GenBank/DDBJ databases">
        <title>non toxigenic Corynebacterium sp. nov from a clinical source.</title>
        <authorList>
            <person name="Bernier A.-M."/>
            <person name="Bernard K."/>
        </authorList>
    </citation>
    <scope>NUCLEOTIDE SEQUENCE [LARGE SCALE GENOMIC DNA]</scope>
    <source>
        <strain evidence="3">NML 93-0612</strain>
    </source>
</reference>
<accession>A0A7G5FFT6</accession>
<proteinExistence type="predicted"/>
<protein>
    <submittedName>
        <fullName evidence="2">Uncharacterized protein</fullName>
    </submittedName>
</protein>
<organism evidence="2 3">
    <name type="scientific">Corynebacterium hindlerae</name>
    <dbReference type="NCBI Taxonomy" id="699041"/>
    <lineage>
        <taxon>Bacteria</taxon>
        <taxon>Bacillati</taxon>
        <taxon>Actinomycetota</taxon>
        <taxon>Actinomycetes</taxon>
        <taxon>Mycobacteriales</taxon>
        <taxon>Corynebacteriaceae</taxon>
        <taxon>Corynebacterium</taxon>
    </lineage>
</organism>
<evidence type="ECO:0000313" key="3">
    <source>
        <dbReference type="Proteomes" id="UP000515570"/>
    </source>
</evidence>
<gene>
    <name evidence="2" type="ORF">HW450_01625</name>
</gene>
<feature type="transmembrane region" description="Helical" evidence="1">
    <location>
        <begin position="23"/>
        <end position="52"/>
    </location>
</feature>
<dbReference type="RefSeq" id="WP_182386298.1">
    <property type="nucleotide sequence ID" value="NZ_CP059833.1"/>
</dbReference>
<name>A0A7G5FFT6_9CORY</name>
<keyword evidence="1" id="KW-0472">Membrane</keyword>
<keyword evidence="3" id="KW-1185">Reference proteome</keyword>
<keyword evidence="1" id="KW-1133">Transmembrane helix</keyword>
<dbReference type="AlphaFoldDB" id="A0A7G5FFT6"/>
<evidence type="ECO:0000313" key="2">
    <source>
        <dbReference type="EMBL" id="QMV85477.1"/>
    </source>
</evidence>
<sequence>MSALSMPEYPDFSVPRRNSSLPWWLIALSLLGCMWLIFTLKTVGLLLSLGIIGMLMVASRRRPDAVEIDALRASILLSAQDITDVLDEFDQFCTSPDAQHLEDRTLLRPALLERDSVNPDIAGFHEDCANAQRFLHRLPARINAPLSVSQAERLLAITDDRAASLRESWITARRVARGLPGS</sequence>
<keyword evidence="1" id="KW-0812">Transmembrane</keyword>
<dbReference type="Proteomes" id="UP000515570">
    <property type="component" value="Chromosome"/>
</dbReference>